<dbReference type="CDD" id="cd00067">
    <property type="entry name" value="GAL4"/>
    <property type="match status" value="1"/>
</dbReference>
<feature type="region of interest" description="Disordered" evidence="2">
    <location>
        <begin position="465"/>
        <end position="504"/>
    </location>
</feature>
<dbReference type="PANTHER" id="PTHR38111">
    <property type="entry name" value="ZN(2)-C6 FUNGAL-TYPE DOMAIN-CONTAINING PROTEIN-RELATED"/>
    <property type="match status" value="1"/>
</dbReference>
<accession>A0A545V155</accession>
<dbReference type="PANTHER" id="PTHR38111:SF11">
    <property type="entry name" value="TRANSCRIPTION FACTOR DOMAIN-CONTAINING PROTEIN-RELATED"/>
    <property type="match status" value="1"/>
</dbReference>
<dbReference type="Proteomes" id="UP000315783">
    <property type="component" value="Unassembled WGS sequence"/>
</dbReference>
<evidence type="ECO:0000256" key="1">
    <source>
        <dbReference type="ARBA" id="ARBA00023242"/>
    </source>
</evidence>
<dbReference type="OrthoDB" id="4868158at2759"/>
<comment type="caution">
    <text evidence="3">The sequence shown here is derived from an EMBL/GenBank/DDBJ whole genome shotgun (WGS) entry which is preliminary data.</text>
</comment>
<dbReference type="InterPro" id="IPR001138">
    <property type="entry name" value="Zn2Cys6_DnaBD"/>
</dbReference>
<dbReference type="EMBL" id="SPUK01000008">
    <property type="protein sequence ID" value="TQV95427.1"/>
    <property type="molecule type" value="Genomic_DNA"/>
</dbReference>
<dbReference type="GO" id="GO:0000981">
    <property type="term" value="F:DNA-binding transcription factor activity, RNA polymerase II-specific"/>
    <property type="evidence" value="ECO:0007669"/>
    <property type="project" value="InterPro"/>
</dbReference>
<dbReference type="GO" id="GO:0008270">
    <property type="term" value="F:zinc ion binding"/>
    <property type="evidence" value="ECO:0007669"/>
    <property type="project" value="InterPro"/>
</dbReference>
<feature type="compositionally biased region" description="Polar residues" evidence="2">
    <location>
        <begin position="467"/>
        <end position="490"/>
    </location>
</feature>
<keyword evidence="1" id="KW-0539">Nucleus</keyword>
<evidence type="ECO:0000313" key="3">
    <source>
        <dbReference type="EMBL" id="TQV95427.1"/>
    </source>
</evidence>
<name>A0A545V155_9HYPO</name>
<dbReference type="AlphaFoldDB" id="A0A545V155"/>
<gene>
    <name evidence="3" type="ORF">IF1G_06414</name>
</gene>
<dbReference type="STRING" id="43265.A0A545V155"/>
<proteinExistence type="predicted"/>
<dbReference type="InterPro" id="IPR053178">
    <property type="entry name" value="Osmoadaptation_assoc"/>
</dbReference>
<evidence type="ECO:0000256" key="2">
    <source>
        <dbReference type="SAM" id="MobiDB-lite"/>
    </source>
</evidence>
<protein>
    <submittedName>
        <fullName evidence="3">C6 zinc finger domain-containing protein</fullName>
    </submittedName>
</protein>
<sequence>MEDTSQANTVSPTAGYMLQWHHIRRLVKGKNSNPTIAQPWLEGNGTLVERLPPSRQRRLSPRHRPLRRGDQTRWLECLADRKAVELAGGCDKAEPSCTQCRAAGLICEGYGRELVWVNATAEEEPAGRQRRTPSNPSEPWQVRFAAQPGLNIDVILRESLTKTAREQKYLGMFWSAYLPNGRAFTSRACRLSTGGWTAHMGRLYDAEPTLRLASLAMSASVIGHQNNDGQLIIKGLQAYSGALQEMTKAVASDSRKLGDGLLAASRLMEFYEILFGNDRSAYPDATMHVDGWRGHNDGQMSLVLARGASNLQSGTGHQLFADGRLNMIVGDIAKRQRSTLAAAHWKRVPWKTQDKSIKDKLVDILVDIPGLLEDLDQIKDTEDPCSKEQLRQSTLLACEACHQQLVAWEEEVGDDLFIYDYTASGVPLPVPKTDIDTALLQLTSLYWVVCILLYSTVGLVKGEGPQPDTTQVQHGQPSYLSPPASVSSGIPSDMPSPTLDSSWQTEADRRNPRLCAYKIAQSVHLFWEPAAGAFGNHVGLFPLGVAMRFLAGTEPIEASEPYRLMRQLFRRPFLGTQIGAFLTNLQRESSNAELRKMQGDAGIQARAHAWWHQGNLVSRHKQQ</sequence>
<evidence type="ECO:0000313" key="4">
    <source>
        <dbReference type="Proteomes" id="UP000315783"/>
    </source>
</evidence>
<keyword evidence="4" id="KW-1185">Reference proteome</keyword>
<organism evidence="3 4">
    <name type="scientific">Cordyceps javanica</name>
    <dbReference type="NCBI Taxonomy" id="43265"/>
    <lineage>
        <taxon>Eukaryota</taxon>
        <taxon>Fungi</taxon>
        <taxon>Dikarya</taxon>
        <taxon>Ascomycota</taxon>
        <taxon>Pezizomycotina</taxon>
        <taxon>Sordariomycetes</taxon>
        <taxon>Hypocreomycetidae</taxon>
        <taxon>Hypocreales</taxon>
        <taxon>Cordycipitaceae</taxon>
        <taxon>Cordyceps</taxon>
    </lineage>
</organism>
<reference evidence="3 4" key="1">
    <citation type="journal article" date="2019" name="Appl. Microbiol. Biotechnol.">
        <title>Genome sequence of Isaria javanica and comparative genome analysis insights into family S53 peptidase evolution in fungal entomopathogens.</title>
        <authorList>
            <person name="Lin R."/>
            <person name="Zhang X."/>
            <person name="Xin B."/>
            <person name="Zou M."/>
            <person name="Gao Y."/>
            <person name="Qin F."/>
            <person name="Hu Q."/>
            <person name="Xie B."/>
            <person name="Cheng X."/>
        </authorList>
    </citation>
    <scope>NUCLEOTIDE SEQUENCE [LARGE SCALE GENOMIC DNA]</scope>
    <source>
        <strain evidence="3 4">IJ1G</strain>
    </source>
</reference>